<dbReference type="STRING" id="991.IW20_24780"/>
<dbReference type="AlphaFoldDB" id="A0A085ZGW5"/>
<evidence type="ECO:0000313" key="1">
    <source>
        <dbReference type="EMBL" id="KFF03679.1"/>
    </source>
</evidence>
<evidence type="ECO:0000313" key="3">
    <source>
        <dbReference type="Proteomes" id="UP000028712"/>
    </source>
</evidence>
<organism evidence="1 3">
    <name type="scientific">Flavobacterium hydatis</name>
    <name type="common">Cytophaga aquatilis</name>
    <dbReference type="NCBI Taxonomy" id="991"/>
    <lineage>
        <taxon>Bacteria</taxon>
        <taxon>Pseudomonadati</taxon>
        <taxon>Bacteroidota</taxon>
        <taxon>Flavobacteriia</taxon>
        <taxon>Flavobacteriales</taxon>
        <taxon>Flavobacteriaceae</taxon>
        <taxon>Flavobacterium</taxon>
    </lineage>
</organism>
<evidence type="ECO:0000313" key="2">
    <source>
        <dbReference type="EMBL" id="OXA92405.1"/>
    </source>
</evidence>
<proteinExistence type="predicted"/>
<gene>
    <name evidence="2" type="ORF">B0A62_15335</name>
    <name evidence="1" type="ORF">IW20_24780</name>
</gene>
<accession>A0A085ZGW5</accession>
<dbReference type="Proteomes" id="UP000028712">
    <property type="component" value="Unassembled WGS sequence"/>
</dbReference>
<dbReference type="eggNOG" id="ENOG5033I88">
    <property type="taxonomic scope" value="Bacteria"/>
</dbReference>
<dbReference type="Proteomes" id="UP000198424">
    <property type="component" value="Unassembled WGS sequence"/>
</dbReference>
<dbReference type="EMBL" id="JPRM01000058">
    <property type="protein sequence ID" value="KFF03679.1"/>
    <property type="molecule type" value="Genomic_DNA"/>
</dbReference>
<comment type="caution">
    <text evidence="1">The sequence shown here is derived from an EMBL/GenBank/DDBJ whole genome shotgun (WGS) entry which is preliminary data.</text>
</comment>
<evidence type="ECO:0008006" key="5">
    <source>
        <dbReference type="Google" id="ProtNLM"/>
    </source>
</evidence>
<dbReference type="OrthoDB" id="1434504at2"/>
<name>A0A085ZGW5_FLAHY</name>
<reference evidence="1 3" key="1">
    <citation type="submission" date="2014-07" db="EMBL/GenBank/DDBJ databases">
        <title>Genome of Flavobacterium hydatis DSM 2063.</title>
        <authorList>
            <person name="Pipes S.E."/>
            <person name="Stropko S.J."/>
            <person name="Newman J.D."/>
        </authorList>
    </citation>
    <scope>NUCLEOTIDE SEQUENCE [LARGE SCALE GENOMIC DNA]</scope>
    <source>
        <strain evidence="1 3">DSM 2063</strain>
    </source>
</reference>
<sequence>MTQEEFVEKIHIYTRNARNLIEGNGGYNIRRGMAHVTSGYVEDLFALYLATKINRMDLQYLVDKVTSIRFSKNGKATTFKPDLSIINSDNVLTHYFDLKTNLGWNRDLDSYLKSKNEFINKIKGKAAWIYFEKENIQGIQISEKLKYKMVVIYGWNINKQQMEENIRLASEYENVELFVLNNLDENRSLVLGNRDFERLHVETLNLCN</sequence>
<keyword evidence="4" id="KW-1185">Reference proteome</keyword>
<protein>
    <recommendedName>
        <fullName evidence="5">Restriction endonuclease</fullName>
    </recommendedName>
</protein>
<reference evidence="2 4" key="2">
    <citation type="submission" date="2016-11" db="EMBL/GenBank/DDBJ databases">
        <title>Whole genomes of Flavobacteriaceae.</title>
        <authorList>
            <person name="Stine C."/>
            <person name="Li C."/>
            <person name="Tadesse D."/>
        </authorList>
    </citation>
    <scope>NUCLEOTIDE SEQUENCE [LARGE SCALE GENOMIC DNA]</scope>
    <source>
        <strain evidence="2 4">ATCC 29551</strain>
    </source>
</reference>
<evidence type="ECO:0000313" key="4">
    <source>
        <dbReference type="Proteomes" id="UP000198424"/>
    </source>
</evidence>
<dbReference type="EMBL" id="MUGY01000022">
    <property type="protein sequence ID" value="OXA92405.1"/>
    <property type="molecule type" value="Genomic_DNA"/>
</dbReference>
<dbReference type="RefSeq" id="WP_035628681.1">
    <property type="nucleotide sequence ID" value="NZ_JBEWQG010000035.1"/>
</dbReference>